<comment type="caution">
    <text evidence="3">The sequence shown here is derived from an EMBL/GenBank/DDBJ whole genome shotgun (WGS) entry which is preliminary data.</text>
</comment>
<evidence type="ECO:0000256" key="2">
    <source>
        <dbReference type="SAM" id="SignalP"/>
    </source>
</evidence>
<dbReference type="RefSeq" id="WP_382406053.1">
    <property type="nucleotide sequence ID" value="NZ_JBHSGU010000002.1"/>
</dbReference>
<reference evidence="4" key="1">
    <citation type="journal article" date="2019" name="Int. J. Syst. Evol. Microbiol.">
        <title>The Global Catalogue of Microorganisms (GCM) 10K type strain sequencing project: providing services to taxonomists for standard genome sequencing and annotation.</title>
        <authorList>
            <consortium name="The Broad Institute Genomics Platform"/>
            <consortium name="The Broad Institute Genome Sequencing Center for Infectious Disease"/>
            <person name="Wu L."/>
            <person name="Ma J."/>
        </authorList>
    </citation>
    <scope>NUCLEOTIDE SEQUENCE [LARGE SCALE GENOMIC DNA]</scope>
    <source>
        <strain evidence="4">KACC 12507</strain>
    </source>
</reference>
<gene>
    <name evidence="3" type="ORF">ACFO4O_03910</name>
</gene>
<accession>A0ABV9LV39</accession>
<evidence type="ECO:0000256" key="1">
    <source>
        <dbReference type="SAM" id="MobiDB-lite"/>
    </source>
</evidence>
<evidence type="ECO:0000313" key="4">
    <source>
        <dbReference type="Proteomes" id="UP001595897"/>
    </source>
</evidence>
<sequence>MPHFKYLIVFLALVCCTTADASSVSDIAVGRVIIENQSSETQKRAGQAALRQVFVKLSGSEETLNNQIIRRALNNYEQYLIASSYIQRDEALLFEARFNQEKLTNLLKTSGLPVWANLRPSATLWLASQTPSRDLLWLNQNTAFAFNNNLQQQAFERGVNIVLPLGDLTDSMSVSAFDVWTQNTNKLKLQTTRYNTPFTISASLQPLSDAAREQYQEEAQFMAQQAALEALLNSPTELESESSSGSQVSNSGQNVNDAPVLPSPQDQYQLDWIISGPEQLHIGKTFLSDNNTVAQTLVRLYADLLASQYASDASMKGEKASGTLVMANILSLIDYNQALALINSMPQIDNVSLNSIEGNTASFSVSLLGSANDLVNLLTLDKRVKVNNQDISRANSEFISLTWGQ</sequence>
<dbReference type="Pfam" id="PF09839">
    <property type="entry name" value="DUF2066"/>
    <property type="match status" value="1"/>
</dbReference>
<feature type="chain" id="PRO_5046320827" evidence="2">
    <location>
        <begin position="22"/>
        <end position="405"/>
    </location>
</feature>
<keyword evidence="2" id="KW-0732">Signal</keyword>
<evidence type="ECO:0000313" key="3">
    <source>
        <dbReference type="EMBL" id="MFC4699303.1"/>
    </source>
</evidence>
<name>A0ABV9LV39_9ALTE</name>
<dbReference type="EMBL" id="JBHSGU010000002">
    <property type="protein sequence ID" value="MFC4699303.1"/>
    <property type="molecule type" value="Genomic_DNA"/>
</dbReference>
<organism evidence="3 4">
    <name type="scientific">Glaciecola siphonariae</name>
    <dbReference type="NCBI Taxonomy" id="521012"/>
    <lineage>
        <taxon>Bacteria</taxon>
        <taxon>Pseudomonadati</taxon>
        <taxon>Pseudomonadota</taxon>
        <taxon>Gammaproteobacteria</taxon>
        <taxon>Alteromonadales</taxon>
        <taxon>Alteromonadaceae</taxon>
        <taxon>Glaciecola</taxon>
    </lineage>
</organism>
<protein>
    <submittedName>
        <fullName evidence="3">DUF2066 domain-containing protein</fullName>
    </submittedName>
</protein>
<feature type="signal peptide" evidence="2">
    <location>
        <begin position="1"/>
        <end position="21"/>
    </location>
</feature>
<proteinExistence type="predicted"/>
<dbReference type="Proteomes" id="UP001595897">
    <property type="component" value="Unassembled WGS sequence"/>
</dbReference>
<feature type="region of interest" description="Disordered" evidence="1">
    <location>
        <begin position="234"/>
        <end position="261"/>
    </location>
</feature>
<keyword evidence="4" id="KW-1185">Reference proteome</keyword>
<dbReference type="InterPro" id="IPR018642">
    <property type="entry name" value="DUF2066"/>
</dbReference>
<feature type="compositionally biased region" description="Low complexity" evidence="1">
    <location>
        <begin position="241"/>
        <end position="255"/>
    </location>
</feature>